<dbReference type="InterPro" id="IPR017853">
    <property type="entry name" value="GH"/>
</dbReference>
<dbReference type="InterPro" id="IPR050314">
    <property type="entry name" value="Glycosyl_Hydrlase_18"/>
</dbReference>
<dbReference type="Pfam" id="PF00704">
    <property type="entry name" value="Glyco_hydro_18"/>
    <property type="match status" value="1"/>
</dbReference>
<evidence type="ECO:0000313" key="3">
    <source>
        <dbReference type="EMBL" id="CAD7272364.1"/>
    </source>
</evidence>
<dbReference type="AlphaFoldDB" id="A0A7R9G7X0"/>
<dbReference type="InterPro" id="IPR001223">
    <property type="entry name" value="Glyco_hydro18_cat"/>
</dbReference>
<dbReference type="Pfam" id="PF01607">
    <property type="entry name" value="CBM_14"/>
    <property type="match status" value="1"/>
</dbReference>
<proteinExistence type="predicted"/>
<sequence>MVFFPPVERLLDLINIMTYDFHGAWHPYVHHNAPMGQHPLDLTKEIAQKEGNDVFNAVSYDSATVVVLICDLAKAPGFTRHWIDELKVPYAVFQNNQWLGYDDLESIQIKVDYLNSWGLRGAMVWSVETDDFTGNCRLGNFADHKNPLLKTIAAGVFGKVPTRDPSVTIPPISSTTTTTGNPHVSTSPTARTTTNTQKLVTGNPGNICSYCPEVGDNVHPFSCTKFIKCWGTLGDWRCVETSCAQGTGFKPDTKGCVWLSELPGCNP</sequence>
<dbReference type="Gene3D" id="3.20.20.80">
    <property type="entry name" value="Glycosidases"/>
    <property type="match status" value="1"/>
</dbReference>
<dbReference type="InterPro" id="IPR002557">
    <property type="entry name" value="Chitin-bd_dom"/>
</dbReference>
<dbReference type="SUPFAM" id="SSF57625">
    <property type="entry name" value="Invertebrate chitin-binding proteins"/>
    <property type="match status" value="1"/>
</dbReference>
<dbReference type="SMART" id="SM00494">
    <property type="entry name" value="ChtBD2"/>
    <property type="match status" value="1"/>
</dbReference>
<feature type="region of interest" description="Disordered" evidence="1">
    <location>
        <begin position="167"/>
        <end position="196"/>
    </location>
</feature>
<dbReference type="GO" id="GO:0004568">
    <property type="term" value="F:chitinase activity"/>
    <property type="evidence" value="ECO:0007669"/>
    <property type="project" value="TreeGrafter"/>
</dbReference>
<evidence type="ECO:0000256" key="1">
    <source>
        <dbReference type="SAM" id="MobiDB-lite"/>
    </source>
</evidence>
<dbReference type="GO" id="GO:0006032">
    <property type="term" value="P:chitin catabolic process"/>
    <property type="evidence" value="ECO:0007669"/>
    <property type="project" value="TreeGrafter"/>
</dbReference>
<name>A0A7R9G7X0_9CRUS</name>
<dbReference type="GO" id="GO:0008061">
    <property type="term" value="F:chitin binding"/>
    <property type="evidence" value="ECO:0007669"/>
    <property type="project" value="InterPro"/>
</dbReference>
<dbReference type="PANTHER" id="PTHR11177:SF360">
    <property type="entry name" value="CHITINASE 4-RELATED"/>
    <property type="match status" value="1"/>
</dbReference>
<reference evidence="3" key="1">
    <citation type="submission" date="2020-11" db="EMBL/GenBank/DDBJ databases">
        <authorList>
            <person name="Tran Van P."/>
        </authorList>
    </citation>
    <scope>NUCLEOTIDE SEQUENCE</scope>
</reference>
<gene>
    <name evidence="3" type="ORF">NMOB1V02_LOCUS306</name>
</gene>
<accession>A0A7R9G7X0</accession>
<dbReference type="GO" id="GO:0005576">
    <property type="term" value="C:extracellular region"/>
    <property type="evidence" value="ECO:0007669"/>
    <property type="project" value="InterPro"/>
</dbReference>
<dbReference type="SUPFAM" id="SSF51445">
    <property type="entry name" value="(Trans)glycosidases"/>
    <property type="match status" value="1"/>
</dbReference>
<feature type="domain" description="GH18" evidence="2">
    <location>
        <begin position="1"/>
        <end position="159"/>
    </location>
</feature>
<organism evidence="3">
    <name type="scientific">Notodromas monacha</name>
    <dbReference type="NCBI Taxonomy" id="399045"/>
    <lineage>
        <taxon>Eukaryota</taxon>
        <taxon>Metazoa</taxon>
        <taxon>Ecdysozoa</taxon>
        <taxon>Arthropoda</taxon>
        <taxon>Crustacea</taxon>
        <taxon>Oligostraca</taxon>
        <taxon>Ostracoda</taxon>
        <taxon>Podocopa</taxon>
        <taxon>Podocopida</taxon>
        <taxon>Cypridocopina</taxon>
        <taxon>Cypridoidea</taxon>
        <taxon>Cyprididae</taxon>
        <taxon>Notodromas</taxon>
    </lineage>
</organism>
<dbReference type="Proteomes" id="UP000678499">
    <property type="component" value="Unassembled WGS sequence"/>
</dbReference>
<protein>
    <recommendedName>
        <fullName evidence="2">GH18 domain-containing protein</fullName>
    </recommendedName>
</protein>
<dbReference type="EMBL" id="CAJPEX010000023">
    <property type="protein sequence ID" value="CAG0912516.1"/>
    <property type="molecule type" value="Genomic_DNA"/>
</dbReference>
<evidence type="ECO:0000313" key="4">
    <source>
        <dbReference type="Proteomes" id="UP000678499"/>
    </source>
</evidence>
<keyword evidence="4" id="KW-1185">Reference proteome</keyword>
<dbReference type="PROSITE" id="PS51910">
    <property type="entry name" value="GH18_2"/>
    <property type="match status" value="1"/>
</dbReference>
<dbReference type="EMBL" id="OA882060">
    <property type="protein sequence ID" value="CAD7272364.1"/>
    <property type="molecule type" value="Genomic_DNA"/>
</dbReference>
<dbReference type="InterPro" id="IPR036508">
    <property type="entry name" value="Chitin-bd_dom_sf"/>
</dbReference>
<evidence type="ECO:0000259" key="2">
    <source>
        <dbReference type="PROSITE" id="PS51910"/>
    </source>
</evidence>
<dbReference type="Gene3D" id="2.170.140.10">
    <property type="entry name" value="Chitin binding domain"/>
    <property type="match status" value="1"/>
</dbReference>
<dbReference type="PANTHER" id="PTHR11177">
    <property type="entry name" value="CHITINASE"/>
    <property type="match status" value="1"/>
</dbReference>
<dbReference type="OrthoDB" id="6473966at2759"/>
<dbReference type="GO" id="GO:0005975">
    <property type="term" value="P:carbohydrate metabolic process"/>
    <property type="evidence" value="ECO:0007669"/>
    <property type="project" value="InterPro"/>
</dbReference>